<organism evidence="1 2">
    <name type="scientific">Moritella viscosa</name>
    <dbReference type="NCBI Taxonomy" id="80854"/>
    <lineage>
        <taxon>Bacteria</taxon>
        <taxon>Pseudomonadati</taxon>
        <taxon>Pseudomonadota</taxon>
        <taxon>Gammaproteobacteria</taxon>
        <taxon>Alteromonadales</taxon>
        <taxon>Moritellaceae</taxon>
        <taxon>Moritella</taxon>
    </lineage>
</organism>
<evidence type="ECO:0000313" key="2">
    <source>
        <dbReference type="Proteomes" id="UP000183794"/>
    </source>
</evidence>
<protein>
    <submittedName>
        <fullName evidence="1">Uncharacterized protein</fullName>
    </submittedName>
</protein>
<proteinExistence type="predicted"/>
<name>A0A1L0ARP4_9GAMM</name>
<dbReference type="AlphaFoldDB" id="A0A1L0ARP4"/>
<evidence type="ECO:0000313" key="1">
    <source>
        <dbReference type="EMBL" id="SGZ19716.1"/>
    </source>
</evidence>
<reference evidence="1 2" key="1">
    <citation type="submission" date="2016-11" db="EMBL/GenBank/DDBJ databases">
        <authorList>
            <person name="Jaros S."/>
            <person name="Januszkiewicz K."/>
            <person name="Wedrychowicz H."/>
        </authorList>
    </citation>
    <scope>NUCLEOTIDE SEQUENCE [LARGE SCALE GENOMIC DNA]</scope>
    <source>
        <strain evidence="1">NVI 5450</strain>
    </source>
</reference>
<sequence length="415" mass="46900">MHFPSQRVQKEINREQGSIWYVPSEGSDDLAILVKAQSHTLKALIKGCKLELQFSKCLLNDVVQLCCGVCIYDTPDAPIMYFGIQREQEEHDALQSIISRGKCPVFLFDELGICVSWTELLFSAQNQQDIKEFFEGVKEPYVGILLPVHDTVLDSHCIGFDEISTYDRIPNMECLAVTPKVELWVSHNNVYCSENGSQSTAIDDSNEGDQFEKIAVVAMEHMFGEKIYKSPEVTIGSKSRELTDILSHYELGTFLIEAKNLSVLQAGYERSQDRKAKGIVKQVKKAIGQLEGAYKALKRGEMVVDSNGSSIDIDREIVPHCIVLVSEISTCGNWEPIIDELVKASKNTGGIFQVIDIYELILLLKVSKGKKELFDYNLMERFKMMLQERSVFLKPKLEDRYSDKTVNEQTENGTI</sequence>
<dbReference type="Proteomes" id="UP000183794">
    <property type="component" value="Unassembled WGS sequence"/>
</dbReference>
<dbReference type="RefSeq" id="WP_075518620.1">
    <property type="nucleotide sequence ID" value="NZ_FPLD01000153.1"/>
</dbReference>
<accession>A0A1L0ARP4</accession>
<dbReference type="EMBL" id="FPLD01000153">
    <property type="protein sequence ID" value="SGZ19716.1"/>
    <property type="molecule type" value="Genomic_DNA"/>
</dbReference>
<gene>
    <name evidence="1" type="ORF">NVI5450_4793</name>
</gene>
<dbReference type="OrthoDB" id="7844675at2"/>